<dbReference type="Proteomes" id="UP001431209">
    <property type="component" value="Unassembled WGS sequence"/>
</dbReference>
<keyword evidence="1" id="KW-0547">Nucleotide-binding</keyword>
<dbReference type="SMART" id="SM00174">
    <property type="entry name" value="RHO"/>
    <property type="match status" value="1"/>
</dbReference>
<dbReference type="NCBIfam" id="TIGR00231">
    <property type="entry name" value="small_GTP"/>
    <property type="match status" value="1"/>
</dbReference>
<dbReference type="SMART" id="SM00175">
    <property type="entry name" value="RAB"/>
    <property type="match status" value="1"/>
</dbReference>
<dbReference type="InterPro" id="IPR027417">
    <property type="entry name" value="P-loop_NTPase"/>
</dbReference>
<reference evidence="4 5" key="1">
    <citation type="submission" date="2024-03" db="EMBL/GenBank/DDBJ databases">
        <title>The Acrasis kona genome and developmental transcriptomes reveal deep origins of eukaryotic multicellular pathways.</title>
        <authorList>
            <person name="Sheikh S."/>
            <person name="Fu C.-J."/>
            <person name="Brown M.W."/>
            <person name="Baldauf S.L."/>
        </authorList>
    </citation>
    <scope>NUCLEOTIDE SEQUENCE [LARGE SCALE GENOMIC DNA]</scope>
    <source>
        <strain evidence="4 5">ATCC MYA-3509</strain>
    </source>
</reference>
<dbReference type="PROSITE" id="PS51419">
    <property type="entry name" value="RAB"/>
    <property type="match status" value="1"/>
</dbReference>
<dbReference type="Gene3D" id="3.40.50.300">
    <property type="entry name" value="P-loop containing nucleotide triphosphate hydrolases"/>
    <property type="match status" value="1"/>
</dbReference>
<keyword evidence="2" id="KW-0342">GTP-binding</keyword>
<evidence type="ECO:0000313" key="5">
    <source>
        <dbReference type="Proteomes" id="UP001431209"/>
    </source>
</evidence>
<dbReference type="PROSITE" id="PS50181">
    <property type="entry name" value="FBOX"/>
    <property type="match status" value="1"/>
</dbReference>
<dbReference type="GO" id="GO:0005525">
    <property type="term" value="F:GTP binding"/>
    <property type="evidence" value="ECO:0007669"/>
    <property type="project" value="UniProtKB-KW"/>
</dbReference>
<dbReference type="InterPro" id="IPR005225">
    <property type="entry name" value="Small_GTP-bd"/>
</dbReference>
<proteinExistence type="predicted"/>
<dbReference type="CDD" id="cd00157">
    <property type="entry name" value="Rho"/>
    <property type="match status" value="1"/>
</dbReference>
<dbReference type="PANTHER" id="PTHR24072">
    <property type="entry name" value="RHO FAMILY GTPASE"/>
    <property type="match status" value="1"/>
</dbReference>
<dbReference type="SUPFAM" id="SSF52540">
    <property type="entry name" value="P-loop containing nucleoside triphosphate hydrolases"/>
    <property type="match status" value="1"/>
</dbReference>
<dbReference type="SUPFAM" id="SSF81383">
    <property type="entry name" value="F-box domain"/>
    <property type="match status" value="1"/>
</dbReference>
<sequence length="507" mass="58253">MFFVLDEDVQDVLSKCLCFREQIKGFFAPDITDKQRTSSTENDSGYTNNDIKQQFQIRINKTEFCDDNLSQLGLAAFSSCFSYCRQFLINWIQTHQNKANITTYLMDALNKFTDPTFSVLIATEYYSHSDAINYCPPHLDSGLITLCVYPEEGLQLYSEENQAWLNVNGPNKFILLFGESLQQITNGIARANLHKVSKTSVNRPSLVFKFRMDPAILGPRNLYDYQAILEGEQRSVYNRDESKMPVDVLEMVFLFLPYNSICTCELVSKHWKKVACSNYIWREQYKMYYGKNDVILIVVSWKDFFINKVCTKPKHELLHSLSKCVFGLIKVDLKLVVVGDGAVGKSCVTLGFAFSRIITHRMTPFNNHTVLLTIDDARVHFTLWDIAGSTPFSKHSRHWHYTETDVFLILFSVDNRASFRNVKTKWMPELKNYSTAPVILVGTKIDKRKTEDCVVFGEGLEMAKDIGAFGYFEVSSLDFEGVDRLFRCAARVGLHHCIDIPYLSRQV</sequence>
<dbReference type="GO" id="GO:0003924">
    <property type="term" value="F:GTPase activity"/>
    <property type="evidence" value="ECO:0007669"/>
    <property type="project" value="InterPro"/>
</dbReference>
<dbReference type="Pfam" id="PF03171">
    <property type="entry name" value="2OG-FeII_Oxy"/>
    <property type="match status" value="1"/>
</dbReference>
<evidence type="ECO:0000313" key="4">
    <source>
        <dbReference type="EMBL" id="KAL0478889.1"/>
    </source>
</evidence>
<comment type="caution">
    <text evidence="4">The sequence shown here is derived from an EMBL/GenBank/DDBJ whole genome shotgun (WGS) entry which is preliminary data.</text>
</comment>
<dbReference type="InterPro" id="IPR001806">
    <property type="entry name" value="Small_GTPase"/>
</dbReference>
<name>A0AAW2YQG3_9EUKA</name>
<dbReference type="GO" id="GO:0007264">
    <property type="term" value="P:small GTPase-mediated signal transduction"/>
    <property type="evidence" value="ECO:0007669"/>
    <property type="project" value="InterPro"/>
</dbReference>
<dbReference type="InterPro" id="IPR001810">
    <property type="entry name" value="F-box_dom"/>
</dbReference>
<dbReference type="Pfam" id="PF12937">
    <property type="entry name" value="F-box-like"/>
    <property type="match status" value="1"/>
</dbReference>
<accession>A0AAW2YQG3</accession>
<dbReference type="SUPFAM" id="SSF51197">
    <property type="entry name" value="Clavaminate synthase-like"/>
    <property type="match status" value="1"/>
</dbReference>
<dbReference type="EMBL" id="JAOPGA020000476">
    <property type="protein sequence ID" value="KAL0478889.1"/>
    <property type="molecule type" value="Genomic_DNA"/>
</dbReference>
<dbReference type="AlphaFoldDB" id="A0AAW2YQG3"/>
<keyword evidence="5" id="KW-1185">Reference proteome</keyword>
<evidence type="ECO:0000259" key="3">
    <source>
        <dbReference type="PROSITE" id="PS50181"/>
    </source>
</evidence>
<feature type="domain" description="F-box" evidence="3">
    <location>
        <begin position="238"/>
        <end position="284"/>
    </location>
</feature>
<dbReference type="InterPro" id="IPR003578">
    <property type="entry name" value="Small_GTPase_Rho"/>
</dbReference>
<gene>
    <name evidence="4" type="ORF">AKO1_010724</name>
</gene>
<dbReference type="InterPro" id="IPR027443">
    <property type="entry name" value="IPNS-like_sf"/>
</dbReference>
<evidence type="ECO:0000256" key="1">
    <source>
        <dbReference type="ARBA" id="ARBA00022741"/>
    </source>
</evidence>
<dbReference type="PRINTS" id="PR00449">
    <property type="entry name" value="RASTRNSFRMNG"/>
</dbReference>
<dbReference type="SMART" id="SM00173">
    <property type="entry name" value="RAS"/>
    <property type="match status" value="1"/>
</dbReference>
<dbReference type="Gene3D" id="2.60.120.330">
    <property type="entry name" value="B-lactam Antibiotic, Isopenicillin N Synthase, Chain"/>
    <property type="match status" value="1"/>
</dbReference>
<organism evidence="4 5">
    <name type="scientific">Acrasis kona</name>
    <dbReference type="NCBI Taxonomy" id="1008807"/>
    <lineage>
        <taxon>Eukaryota</taxon>
        <taxon>Discoba</taxon>
        <taxon>Heterolobosea</taxon>
        <taxon>Tetramitia</taxon>
        <taxon>Eutetramitia</taxon>
        <taxon>Acrasidae</taxon>
        <taxon>Acrasis</taxon>
    </lineage>
</organism>
<dbReference type="Gene3D" id="1.20.1280.50">
    <property type="match status" value="1"/>
</dbReference>
<dbReference type="InterPro" id="IPR044861">
    <property type="entry name" value="IPNS-like_FE2OG_OXY"/>
</dbReference>
<dbReference type="InterPro" id="IPR036047">
    <property type="entry name" value="F-box-like_dom_sf"/>
</dbReference>
<evidence type="ECO:0000256" key="2">
    <source>
        <dbReference type="ARBA" id="ARBA00023134"/>
    </source>
</evidence>
<protein>
    <submittedName>
        <fullName evidence="4">Ras-related protein Rac</fullName>
    </submittedName>
</protein>
<dbReference type="Pfam" id="PF00071">
    <property type="entry name" value="Ras"/>
    <property type="match status" value="1"/>
</dbReference>
<dbReference type="CDD" id="cd09917">
    <property type="entry name" value="F-box_SF"/>
    <property type="match status" value="1"/>
</dbReference>
<dbReference type="PROSITE" id="PS51420">
    <property type="entry name" value="RHO"/>
    <property type="match status" value="1"/>
</dbReference>
<dbReference type="SMART" id="SM00256">
    <property type="entry name" value="FBOX"/>
    <property type="match status" value="1"/>
</dbReference>